<reference evidence="2 3" key="1">
    <citation type="submission" date="2019-03" db="EMBL/GenBank/DDBJ databases">
        <title>Complete genome sequence of Ferrigenium kumadai strain An22, a microaerophilic iron-oxidizing bacterium isolated from a paddy field soil.</title>
        <authorList>
            <person name="Watanabe T."/>
            <person name="Asakawa S."/>
        </authorList>
    </citation>
    <scope>NUCLEOTIDE SEQUENCE [LARGE SCALE GENOMIC DNA]</scope>
    <source>
        <strain evidence="2 3">An22</strain>
    </source>
</reference>
<evidence type="ECO:0000313" key="2">
    <source>
        <dbReference type="EMBL" id="BBI99593.1"/>
    </source>
</evidence>
<feature type="compositionally biased region" description="Basic and acidic residues" evidence="1">
    <location>
        <begin position="23"/>
        <end position="39"/>
    </location>
</feature>
<feature type="compositionally biased region" description="Polar residues" evidence="1">
    <location>
        <begin position="1"/>
        <end position="22"/>
    </location>
</feature>
<evidence type="ECO:0000256" key="1">
    <source>
        <dbReference type="SAM" id="MobiDB-lite"/>
    </source>
</evidence>
<name>A0AAN1SZ03_9PROT</name>
<feature type="compositionally biased region" description="Polar residues" evidence="1">
    <location>
        <begin position="48"/>
        <end position="62"/>
    </location>
</feature>
<proteinExistence type="predicted"/>
<dbReference type="RefSeq" id="WP_212784838.1">
    <property type="nucleotide sequence ID" value="NZ_AP019536.1"/>
</dbReference>
<dbReference type="AlphaFoldDB" id="A0AAN1SZ03"/>
<feature type="region of interest" description="Disordered" evidence="1">
    <location>
        <begin position="1"/>
        <end position="68"/>
    </location>
</feature>
<dbReference type="EMBL" id="AP019536">
    <property type="protein sequence ID" value="BBI99593.1"/>
    <property type="molecule type" value="Genomic_DNA"/>
</dbReference>
<organism evidence="2 3">
    <name type="scientific">Ferrigenium kumadai</name>
    <dbReference type="NCBI Taxonomy" id="1682490"/>
    <lineage>
        <taxon>Bacteria</taxon>
        <taxon>Pseudomonadati</taxon>
        <taxon>Pseudomonadota</taxon>
        <taxon>Betaproteobacteria</taxon>
        <taxon>Nitrosomonadales</taxon>
        <taxon>Gallionellaceae</taxon>
        <taxon>Ferrigenium</taxon>
    </lineage>
</organism>
<keyword evidence="3" id="KW-1185">Reference proteome</keyword>
<accession>A0AAN1SZ03</accession>
<protein>
    <submittedName>
        <fullName evidence="2">Uncharacterized protein</fullName>
    </submittedName>
</protein>
<dbReference type="KEGG" id="fku:FGKAn22_12860"/>
<evidence type="ECO:0000313" key="3">
    <source>
        <dbReference type="Proteomes" id="UP001319121"/>
    </source>
</evidence>
<dbReference type="Proteomes" id="UP001319121">
    <property type="component" value="Chromosome"/>
</dbReference>
<gene>
    <name evidence="2" type="ORF">FGKAn22_12860</name>
</gene>
<sequence length="68" mass="6975">MAISSVNSGSNYVSQVQPQPQTHAERVAEKENDGDRDDGGMAAAMNAPSQPTVNTSGQTVGSVISVKA</sequence>